<dbReference type="InterPro" id="IPR039420">
    <property type="entry name" value="WalR-like"/>
</dbReference>
<keyword evidence="1 3" id="KW-0597">Phosphoprotein</keyword>
<name>A0A840V5J2_9BACT</name>
<dbReference type="CDD" id="cd06170">
    <property type="entry name" value="LuxR_C_like"/>
    <property type="match status" value="1"/>
</dbReference>
<dbReference type="PANTHER" id="PTHR43214:SF43">
    <property type="entry name" value="TWO-COMPONENT RESPONSE REGULATOR"/>
    <property type="match status" value="1"/>
</dbReference>
<keyword evidence="7" id="KW-1185">Reference proteome</keyword>
<sequence>MAVIEDDRVARAVLEKLVGARTDMELCASWQDAESALAQAVTLRPDVVIVDLELPGMSGADLIRKLSLALPCTAFMVLTVHDDPERVFEAIRAGANGYLLKESAMQSLGDSIHAAHRGGSPLSPEIAGLVIRAFQKAPSQPKTSEPLPSLAPREREILEYLATGMAPKEVAAETNLSYETIRDYLKRIYQKLHVRSRTEAVIRFLDATGG</sequence>
<dbReference type="InterPro" id="IPR011006">
    <property type="entry name" value="CheY-like_superfamily"/>
</dbReference>
<dbReference type="PROSITE" id="PS50043">
    <property type="entry name" value="HTH_LUXR_2"/>
    <property type="match status" value="1"/>
</dbReference>
<dbReference type="SMART" id="SM00421">
    <property type="entry name" value="HTH_LUXR"/>
    <property type="match status" value="1"/>
</dbReference>
<dbReference type="SMART" id="SM00448">
    <property type="entry name" value="REC"/>
    <property type="match status" value="1"/>
</dbReference>
<dbReference type="InterPro" id="IPR001789">
    <property type="entry name" value="Sig_transdc_resp-reg_receiver"/>
</dbReference>
<dbReference type="AlphaFoldDB" id="A0A840V5J2"/>
<dbReference type="SUPFAM" id="SSF46894">
    <property type="entry name" value="C-terminal effector domain of the bipartite response regulators"/>
    <property type="match status" value="1"/>
</dbReference>
<keyword evidence="2 6" id="KW-0238">DNA-binding</keyword>
<dbReference type="PROSITE" id="PS50110">
    <property type="entry name" value="RESPONSE_REGULATORY"/>
    <property type="match status" value="1"/>
</dbReference>
<dbReference type="InterPro" id="IPR000792">
    <property type="entry name" value="Tscrpt_reg_LuxR_C"/>
</dbReference>
<dbReference type="GO" id="GO:0000160">
    <property type="term" value="P:phosphorelay signal transduction system"/>
    <property type="evidence" value="ECO:0007669"/>
    <property type="project" value="InterPro"/>
</dbReference>
<feature type="modified residue" description="4-aspartylphosphate" evidence="3">
    <location>
        <position position="51"/>
    </location>
</feature>
<feature type="domain" description="Response regulatory" evidence="5">
    <location>
        <begin position="1"/>
        <end position="116"/>
    </location>
</feature>
<organism evidence="6 7">
    <name type="scientific">Haloferula luteola</name>
    <dbReference type="NCBI Taxonomy" id="595692"/>
    <lineage>
        <taxon>Bacteria</taxon>
        <taxon>Pseudomonadati</taxon>
        <taxon>Verrucomicrobiota</taxon>
        <taxon>Verrucomicrobiia</taxon>
        <taxon>Verrucomicrobiales</taxon>
        <taxon>Verrucomicrobiaceae</taxon>
        <taxon>Haloferula</taxon>
    </lineage>
</organism>
<dbReference type="Proteomes" id="UP000557717">
    <property type="component" value="Unassembled WGS sequence"/>
</dbReference>
<dbReference type="Gene3D" id="3.40.50.2300">
    <property type="match status" value="1"/>
</dbReference>
<dbReference type="CDD" id="cd17535">
    <property type="entry name" value="REC_NarL-like"/>
    <property type="match status" value="1"/>
</dbReference>
<dbReference type="InterPro" id="IPR058245">
    <property type="entry name" value="NreC/VraR/RcsB-like_REC"/>
</dbReference>
<dbReference type="GO" id="GO:0003677">
    <property type="term" value="F:DNA binding"/>
    <property type="evidence" value="ECO:0007669"/>
    <property type="project" value="UniProtKB-KW"/>
</dbReference>
<dbReference type="InterPro" id="IPR016032">
    <property type="entry name" value="Sig_transdc_resp-reg_C-effctor"/>
</dbReference>
<comment type="caution">
    <text evidence="6">The sequence shown here is derived from an EMBL/GenBank/DDBJ whole genome shotgun (WGS) entry which is preliminary data.</text>
</comment>
<accession>A0A840V5J2</accession>
<dbReference type="EMBL" id="JACHFD010000004">
    <property type="protein sequence ID" value="MBB5350894.1"/>
    <property type="molecule type" value="Genomic_DNA"/>
</dbReference>
<evidence type="ECO:0000313" key="7">
    <source>
        <dbReference type="Proteomes" id="UP000557717"/>
    </source>
</evidence>
<protein>
    <submittedName>
        <fullName evidence="6">DNA-binding NarL/FixJ family response regulator</fullName>
    </submittedName>
</protein>
<proteinExistence type="predicted"/>
<dbReference type="PRINTS" id="PR00038">
    <property type="entry name" value="HTHLUXR"/>
</dbReference>
<dbReference type="PANTHER" id="PTHR43214">
    <property type="entry name" value="TWO-COMPONENT RESPONSE REGULATOR"/>
    <property type="match status" value="1"/>
</dbReference>
<reference evidence="6 7" key="1">
    <citation type="submission" date="2020-08" db="EMBL/GenBank/DDBJ databases">
        <title>Genomic Encyclopedia of Type Strains, Phase IV (KMG-IV): sequencing the most valuable type-strain genomes for metagenomic binning, comparative biology and taxonomic classification.</title>
        <authorList>
            <person name="Goeker M."/>
        </authorList>
    </citation>
    <scope>NUCLEOTIDE SEQUENCE [LARGE SCALE GENOMIC DNA]</scope>
    <source>
        <strain evidence="6 7">YC6886</strain>
    </source>
</reference>
<feature type="domain" description="HTH luxR-type" evidence="4">
    <location>
        <begin position="143"/>
        <end position="208"/>
    </location>
</feature>
<dbReference type="GO" id="GO:0006355">
    <property type="term" value="P:regulation of DNA-templated transcription"/>
    <property type="evidence" value="ECO:0007669"/>
    <property type="project" value="InterPro"/>
</dbReference>
<evidence type="ECO:0000256" key="1">
    <source>
        <dbReference type="ARBA" id="ARBA00022553"/>
    </source>
</evidence>
<dbReference type="Pfam" id="PF00072">
    <property type="entry name" value="Response_reg"/>
    <property type="match status" value="1"/>
</dbReference>
<dbReference type="SUPFAM" id="SSF52172">
    <property type="entry name" value="CheY-like"/>
    <property type="match status" value="1"/>
</dbReference>
<evidence type="ECO:0000256" key="2">
    <source>
        <dbReference type="ARBA" id="ARBA00023125"/>
    </source>
</evidence>
<gene>
    <name evidence="6" type="ORF">HNR46_001128</name>
</gene>
<evidence type="ECO:0000256" key="3">
    <source>
        <dbReference type="PROSITE-ProRule" id="PRU00169"/>
    </source>
</evidence>
<dbReference type="RefSeq" id="WP_343076018.1">
    <property type="nucleotide sequence ID" value="NZ_JACHFD010000004.1"/>
</dbReference>
<evidence type="ECO:0000259" key="4">
    <source>
        <dbReference type="PROSITE" id="PS50043"/>
    </source>
</evidence>
<evidence type="ECO:0000259" key="5">
    <source>
        <dbReference type="PROSITE" id="PS50110"/>
    </source>
</evidence>
<evidence type="ECO:0000313" key="6">
    <source>
        <dbReference type="EMBL" id="MBB5350894.1"/>
    </source>
</evidence>
<dbReference type="Pfam" id="PF00196">
    <property type="entry name" value="GerE"/>
    <property type="match status" value="1"/>
</dbReference>